<accession>A0A373A335</accession>
<name>A0A373A335_9ACTN</name>
<dbReference type="EMBL" id="QVIG01000001">
    <property type="protein sequence ID" value="RGD62479.1"/>
    <property type="molecule type" value="Genomic_DNA"/>
</dbReference>
<dbReference type="RefSeq" id="WP_117490967.1">
    <property type="nucleotide sequence ID" value="NZ_QVIG01000001.1"/>
</dbReference>
<evidence type="ECO:0000313" key="1">
    <source>
        <dbReference type="EMBL" id="RGD62479.1"/>
    </source>
</evidence>
<dbReference type="SUPFAM" id="SSF56300">
    <property type="entry name" value="Metallo-dependent phosphatases"/>
    <property type="match status" value="1"/>
</dbReference>
<proteinExistence type="predicted"/>
<sequence>MKKIVVVSDLQMPLENRRANKNLIRFIGEFQPDEVINIGDITDYTAPSRWSSGRRAEFGMTVKQEAAYTVRHHLEPVRAVYDGKYTLLGSNHGERPNKYLVERCPALFDYDEFQEPQLLCLDDLGIGFEPVKYDFAPGWTAIHGHARGISLSRTAGGTALNAAKKLQKNVVMGHTHRAGIVSESTGMGAHRTLTGVEVGHLMDVSRAGYLGPARLANWQSAFGLLYIAGGQVQANVVPVSRTGSFIVEGELYK</sequence>
<dbReference type="AlphaFoldDB" id="A0A373A335"/>
<reference evidence="1 2" key="1">
    <citation type="submission" date="2018-08" db="EMBL/GenBank/DDBJ databases">
        <title>Diversity &amp; Physiological Properties of Lignin-Decomposing Actinobacteria from Soil.</title>
        <authorList>
            <person name="Roh S.G."/>
            <person name="Kim S.B."/>
        </authorList>
    </citation>
    <scope>NUCLEOTIDE SEQUENCE [LARGE SCALE GENOMIC DNA]</scope>
    <source>
        <strain evidence="1 2">MMS17-GH009</strain>
    </source>
</reference>
<dbReference type="InterPro" id="IPR029052">
    <property type="entry name" value="Metallo-depent_PP-like"/>
</dbReference>
<evidence type="ECO:0000313" key="2">
    <source>
        <dbReference type="Proteomes" id="UP000263377"/>
    </source>
</evidence>
<organism evidence="1 2">
    <name type="scientific">Kitasatospora xanthocidica</name>
    <dbReference type="NCBI Taxonomy" id="83382"/>
    <lineage>
        <taxon>Bacteria</taxon>
        <taxon>Bacillati</taxon>
        <taxon>Actinomycetota</taxon>
        <taxon>Actinomycetes</taxon>
        <taxon>Kitasatosporales</taxon>
        <taxon>Streptomycetaceae</taxon>
        <taxon>Kitasatospora</taxon>
    </lineage>
</organism>
<gene>
    <name evidence="1" type="ORF">DR950_36220</name>
</gene>
<keyword evidence="2" id="KW-1185">Reference proteome</keyword>
<dbReference type="Proteomes" id="UP000263377">
    <property type="component" value="Unassembled WGS sequence"/>
</dbReference>
<comment type="caution">
    <text evidence="1">The sequence shown here is derived from an EMBL/GenBank/DDBJ whole genome shotgun (WGS) entry which is preliminary data.</text>
</comment>
<evidence type="ECO:0008006" key="3">
    <source>
        <dbReference type="Google" id="ProtNLM"/>
    </source>
</evidence>
<protein>
    <recommendedName>
        <fullName evidence="3">Metallophosphoesterase</fullName>
    </recommendedName>
</protein>